<dbReference type="EMBL" id="FOGB01000003">
    <property type="protein sequence ID" value="SEQ36460.1"/>
    <property type="molecule type" value="Genomic_DNA"/>
</dbReference>
<keyword evidence="2" id="KW-0223">Dioxygenase</keyword>
<dbReference type="AlphaFoldDB" id="A0A1H9FEV5"/>
<dbReference type="GO" id="GO:0051213">
    <property type="term" value="F:dioxygenase activity"/>
    <property type="evidence" value="ECO:0007669"/>
    <property type="project" value="UniProtKB-KW"/>
</dbReference>
<accession>A0A1H9FEV5</accession>
<protein>
    <submittedName>
        <fullName evidence="2">Protocatechuate 4,5-dioxygenase alpha subunit</fullName>
    </submittedName>
</protein>
<keyword evidence="3" id="KW-1185">Reference proteome</keyword>
<dbReference type="Pfam" id="PF07746">
    <property type="entry name" value="LigA"/>
    <property type="match status" value="1"/>
</dbReference>
<evidence type="ECO:0000259" key="1">
    <source>
        <dbReference type="Pfam" id="PF07746"/>
    </source>
</evidence>
<name>A0A1H9FEV5_9GAMM</name>
<organism evidence="2 3">
    <name type="scientific">Amphritea atlantica</name>
    <dbReference type="NCBI Taxonomy" id="355243"/>
    <lineage>
        <taxon>Bacteria</taxon>
        <taxon>Pseudomonadati</taxon>
        <taxon>Pseudomonadota</taxon>
        <taxon>Gammaproteobacteria</taxon>
        <taxon>Oceanospirillales</taxon>
        <taxon>Oceanospirillaceae</taxon>
        <taxon>Amphritea</taxon>
    </lineage>
</organism>
<proteinExistence type="predicted"/>
<dbReference type="RefSeq" id="WP_091355395.1">
    <property type="nucleotide sequence ID" value="NZ_AP025284.1"/>
</dbReference>
<dbReference type="OrthoDB" id="8685817at2"/>
<dbReference type="Gene3D" id="1.10.700.10">
    <property type="entry name" value="Dioxygenase LigAB, LigA subunit"/>
    <property type="match status" value="1"/>
</dbReference>
<feature type="domain" description="Extradiol ring-cleavage dioxygenase LigAB LigA subunit" evidence="1">
    <location>
        <begin position="27"/>
        <end position="111"/>
    </location>
</feature>
<dbReference type="InterPro" id="IPR036622">
    <property type="entry name" value="LigA_sf"/>
</dbReference>
<gene>
    <name evidence="2" type="ORF">SAMN03080615_01223</name>
</gene>
<dbReference type="CDD" id="cd07925">
    <property type="entry name" value="LigA_like_1"/>
    <property type="match status" value="1"/>
</dbReference>
<evidence type="ECO:0000313" key="3">
    <source>
        <dbReference type="Proteomes" id="UP000198749"/>
    </source>
</evidence>
<dbReference type="STRING" id="355243.SAMN03080615_01223"/>
<sequence>MTIKKMRAIPGTTFFDGPMSTKGYPVNKMFYSFNSKEGRDAFVADEEAYMEKFKLNEAQKQCVRDRDVLGLIREGGSIYYLAKIGPILGLNVQDFGGLQTGQTTEEFQAYLDSQGIGKNNG</sequence>
<keyword evidence="2" id="KW-0560">Oxidoreductase</keyword>
<dbReference type="InterPro" id="IPR011986">
    <property type="entry name" value="Xdiol_dOase_LigA"/>
</dbReference>
<dbReference type="SUPFAM" id="SSF48076">
    <property type="entry name" value="LigA subunit of an aromatic-ring-opening dioxygenase LigAB"/>
    <property type="match status" value="1"/>
</dbReference>
<reference evidence="3" key="1">
    <citation type="submission" date="2016-10" db="EMBL/GenBank/DDBJ databases">
        <authorList>
            <person name="Varghese N."/>
            <person name="Submissions S."/>
        </authorList>
    </citation>
    <scope>NUCLEOTIDE SEQUENCE [LARGE SCALE GENOMIC DNA]</scope>
    <source>
        <strain evidence="3">DSM 18887</strain>
    </source>
</reference>
<evidence type="ECO:0000313" key="2">
    <source>
        <dbReference type="EMBL" id="SEQ36460.1"/>
    </source>
</evidence>
<dbReference type="Proteomes" id="UP000198749">
    <property type="component" value="Unassembled WGS sequence"/>
</dbReference>